<dbReference type="AlphaFoldDB" id="A0A3B1CZQ6"/>
<dbReference type="CDD" id="cd09007">
    <property type="entry name" value="NP-I_spr0068"/>
    <property type="match status" value="1"/>
</dbReference>
<dbReference type="EMBL" id="UOGD01000283">
    <property type="protein sequence ID" value="VAX24835.1"/>
    <property type="molecule type" value="Genomic_DNA"/>
</dbReference>
<dbReference type="InterPro" id="IPR035994">
    <property type="entry name" value="Nucleoside_phosphorylase_sf"/>
</dbReference>
<protein>
    <submittedName>
        <fullName evidence="2">Uridine phosphorylase</fullName>
        <ecNumber evidence="2">2.4.2.3</ecNumber>
    </submittedName>
</protein>
<gene>
    <name evidence="2" type="ORF">MNBD_IGNAVI01-471</name>
</gene>
<dbReference type="InterPro" id="IPR000845">
    <property type="entry name" value="Nucleoside_phosphorylase_d"/>
</dbReference>
<keyword evidence="2" id="KW-0328">Glycosyltransferase</keyword>
<proteinExistence type="predicted"/>
<organism evidence="2">
    <name type="scientific">hydrothermal vent metagenome</name>
    <dbReference type="NCBI Taxonomy" id="652676"/>
    <lineage>
        <taxon>unclassified sequences</taxon>
        <taxon>metagenomes</taxon>
        <taxon>ecological metagenomes</taxon>
    </lineage>
</organism>
<dbReference type="GO" id="GO:0009116">
    <property type="term" value="P:nucleoside metabolic process"/>
    <property type="evidence" value="ECO:0007669"/>
    <property type="project" value="InterPro"/>
</dbReference>
<reference evidence="2" key="1">
    <citation type="submission" date="2018-06" db="EMBL/GenBank/DDBJ databases">
        <authorList>
            <person name="Zhirakovskaya E."/>
        </authorList>
    </citation>
    <scope>NUCLEOTIDE SEQUENCE</scope>
</reference>
<sequence>MKNIELIKNKKYKESSVFIPENLLREARRQKLIKNCNVPKICVLDPDGDIVNYLIKERRTSLNKCWACYHTKLYDFKIKDIEFGIIGCAVGGAFAVLLAEQLFASGCELLISITSAGVIYSPPKETHYILIKKALRDEGTSYHYLPPEFDSKINPEILKELVPLFKEKKLHLKNGDSWTTDAPYRETPSAIKYAKRGKIIAVEMEAASLYAFAKAKNKYVVCFAHLTNTMAQNEGEFEKGFENGSLDSLNVIYYSARILNNSILNRNLTNRDDIKNEN</sequence>
<dbReference type="Gene3D" id="3.40.50.1580">
    <property type="entry name" value="Nucleoside phosphorylase domain"/>
    <property type="match status" value="1"/>
</dbReference>
<evidence type="ECO:0000313" key="2">
    <source>
        <dbReference type="EMBL" id="VAX24835.1"/>
    </source>
</evidence>
<name>A0A3B1CZQ6_9ZZZZ</name>
<feature type="domain" description="Nucleoside phosphorylase" evidence="1">
    <location>
        <begin position="72"/>
        <end position="235"/>
    </location>
</feature>
<dbReference type="GO" id="GO:0004850">
    <property type="term" value="F:uridine phosphorylase activity"/>
    <property type="evidence" value="ECO:0007669"/>
    <property type="project" value="UniProtKB-EC"/>
</dbReference>
<dbReference type="EC" id="2.4.2.3" evidence="2"/>
<accession>A0A3B1CZQ6</accession>
<dbReference type="SUPFAM" id="SSF53167">
    <property type="entry name" value="Purine and uridine phosphorylases"/>
    <property type="match status" value="1"/>
</dbReference>
<dbReference type="Pfam" id="PF01048">
    <property type="entry name" value="PNP_UDP_1"/>
    <property type="match status" value="1"/>
</dbReference>
<evidence type="ECO:0000259" key="1">
    <source>
        <dbReference type="Pfam" id="PF01048"/>
    </source>
</evidence>
<keyword evidence="2" id="KW-0808">Transferase</keyword>